<keyword evidence="3 9" id="KW-0132">Cell division</keyword>
<feature type="active site" description="O-(3'-phospho-DNA)-tyrosine intermediate" evidence="9">
    <location>
        <position position="274"/>
    </location>
</feature>
<evidence type="ECO:0000256" key="3">
    <source>
        <dbReference type="ARBA" id="ARBA00022618"/>
    </source>
</evidence>
<dbReference type="InterPro" id="IPR044068">
    <property type="entry name" value="CB"/>
</dbReference>
<evidence type="ECO:0000256" key="2">
    <source>
        <dbReference type="ARBA" id="ARBA00022490"/>
    </source>
</evidence>
<evidence type="ECO:0000256" key="1">
    <source>
        <dbReference type="ARBA" id="ARBA00004496"/>
    </source>
</evidence>
<dbReference type="GeneID" id="91081774"/>
<gene>
    <name evidence="12" type="primary">xerD_6</name>
    <name evidence="9" type="synonym">xerC</name>
    <name evidence="12" type="ORF">NCTC11157_00522</name>
</gene>
<name>A0A379DWD4_9BACT</name>
<keyword evidence="6 9" id="KW-0238">DNA-binding</keyword>
<accession>A0A379DWD4</accession>
<dbReference type="GO" id="GO:0003677">
    <property type="term" value="F:DNA binding"/>
    <property type="evidence" value="ECO:0007669"/>
    <property type="project" value="UniProtKB-UniRule"/>
</dbReference>
<comment type="subunit">
    <text evidence="9">Forms a cyclic heterotetrameric complex composed of two molecules of XerC and two molecules of XerD.</text>
</comment>
<dbReference type="InterPro" id="IPR023009">
    <property type="entry name" value="Tyrosine_recombinase_XerC/XerD"/>
</dbReference>
<keyword evidence="4 9" id="KW-0159">Chromosome partition</keyword>
<feature type="domain" description="Core-binding (CB)" evidence="11">
    <location>
        <begin position="1"/>
        <end position="85"/>
    </location>
</feature>
<evidence type="ECO:0000259" key="11">
    <source>
        <dbReference type="PROSITE" id="PS51900"/>
    </source>
</evidence>
<feature type="active site" evidence="9">
    <location>
        <position position="171"/>
    </location>
</feature>
<evidence type="ECO:0000256" key="7">
    <source>
        <dbReference type="ARBA" id="ARBA00023172"/>
    </source>
</evidence>
<dbReference type="InterPro" id="IPR011010">
    <property type="entry name" value="DNA_brk_join_enz"/>
</dbReference>
<dbReference type="PROSITE" id="PS51898">
    <property type="entry name" value="TYR_RECOMBINASE"/>
    <property type="match status" value="1"/>
</dbReference>
<keyword evidence="5 9" id="KW-0229">DNA integration</keyword>
<dbReference type="Gene3D" id="1.10.443.10">
    <property type="entry name" value="Intergrase catalytic core"/>
    <property type="match status" value="1"/>
</dbReference>
<dbReference type="GO" id="GO:0007059">
    <property type="term" value="P:chromosome segregation"/>
    <property type="evidence" value="ECO:0007669"/>
    <property type="project" value="UniProtKB-UniRule"/>
</dbReference>
<feature type="active site" evidence="9">
    <location>
        <position position="265"/>
    </location>
</feature>
<proteinExistence type="inferred from homology"/>
<evidence type="ECO:0000313" key="12">
    <source>
        <dbReference type="EMBL" id="SUB84808.1"/>
    </source>
</evidence>
<dbReference type="Pfam" id="PF02899">
    <property type="entry name" value="Phage_int_SAM_1"/>
    <property type="match status" value="1"/>
</dbReference>
<dbReference type="RefSeq" id="WP_021668111.1">
    <property type="nucleotide sequence ID" value="NZ_CAMPVB010000066.1"/>
</dbReference>
<dbReference type="AlphaFoldDB" id="A0A379DWD4"/>
<dbReference type="InterPro" id="IPR050090">
    <property type="entry name" value="Tyrosine_recombinase_XerCD"/>
</dbReference>
<keyword evidence="2 9" id="KW-0963">Cytoplasm</keyword>
<dbReference type="GO" id="GO:0006313">
    <property type="term" value="P:DNA transposition"/>
    <property type="evidence" value="ECO:0007669"/>
    <property type="project" value="UniProtKB-UniRule"/>
</dbReference>
<evidence type="ECO:0000256" key="8">
    <source>
        <dbReference type="ARBA" id="ARBA00023306"/>
    </source>
</evidence>
<dbReference type="Gene3D" id="1.10.150.130">
    <property type="match status" value="1"/>
</dbReference>
<dbReference type="GO" id="GO:0051301">
    <property type="term" value="P:cell division"/>
    <property type="evidence" value="ECO:0007669"/>
    <property type="project" value="UniProtKB-KW"/>
</dbReference>
<comment type="subcellular location">
    <subcellularLocation>
        <location evidence="1 9">Cytoplasm</location>
    </subcellularLocation>
</comment>
<dbReference type="InterPro" id="IPR010998">
    <property type="entry name" value="Integrase_recombinase_N"/>
</dbReference>
<evidence type="ECO:0000259" key="10">
    <source>
        <dbReference type="PROSITE" id="PS51898"/>
    </source>
</evidence>
<keyword evidence="8 9" id="KW-0131">Cell cycle</keyword>
<dbReference type="InterPro" id="IPR002104">
    <property type="entry name" value="Integrase_catalytic"/>
</dbReference>
<dbReference type="PANTHER" id="PTHR30349">
    <property type="entry name" value="PHAGE INTEGRASE-RELATED"/>
    <property type="match status" value="1"/>
</dbReference>
<comment type="function">
    <text evidence="9">Site-specific tyrosine recombinase, which acts by catalyzing the cutting and rejoining of the recombining DNA molecules. The XerC-XerD complex is essential to convert dimers of the bacterial chromosome into monomers to permit their segregation at cell division. It also contributes to the segregational stability of plasmids.</text>
</comment>
<organism evidence="12 13">
    <name type="scientific">Prevotella disiens</name>
    <dbReference type="NCBI Taxonomy" id="28130"/>
    <lineage>
        <taxon>Bacteria</taxon>
        <taxon>Pseudomonadati</taxon>
        <taxon>Bacteroidota</taxon>
        <taxon>Bacteroidia</taxon>
        <taxon>Bacteroidales</taxon>
        <taxon>Prevotellaceae</taxon>
        <taxon>Prevotella</taxon>
    </lineage>
</organism>
<evidence type="ECO:0000256" key="6">
    <source>
        <dbReference type="ARBA" id="ARBA00023125"/>
    </source>
</evidence>
<dbReference type="PROSITE" id="PS51900">
    <property type="entry name" value="CB"/>
    <property type="match status" value="1"/>
</dbReference>
<dbReference type="GO" id="GO:0005737">
    <property type="term" value="C:cytoplasm"/>
    <property type="evidence" value="ECO:0007669"/>
    <property type="project" value="UniProtKB-SubCell"/>
</dbReference>
<evidence type="ECO:0000313" key="13">
    <source>
        <dbReference type="Proteomes" id="UP000254072"/>
    </source>
</evidence>
<dbReference type="InterPro" id="IPR013762">
    <property type="entry name" value="Integrase-like_cat_sf"/>
</dbReference>
<keyword evidence="7 9" id="KW-0233">DNA recombination</keyword>
<dbReference type="PANTHER" id="PTHR30349:SF77">
    <property type="entry name" value="TYROSINE RECOMBINASE XERC"/>
    <property type="match status" value="1"/>
</dbReference>
<reference evidence="12 13" key="1">
    <citation type="submission" date="2018-06" db="EMBL/GenBank/DDBJ databases">
        <authorList>
            <consortium name="Pathogen Informatics"/>
            <person name="Doyle S."/>
        </authorList>
    </citation>
    <scope>NUCLEOTIDE SEQUENCE [LARGE SCALE GENOMIC DNA]</scope>
    <source>
        <strain evidence="12 13">NCTC11157</strain>
    </source>
</reference>
<comment type="similarity">
    <text evidence="9">Belongs to the 'phage' integrase family. XerC subfamily.</text>
</comment>
<dbReference type="Proteomes" id="UP000254072">
    <property type="component" value="Unassembled WGS sequence"/>
</dbReference>
<dbReference type="HAMAP" id="MF_01808">
    <property type="entry name" value="Recomb_XerC_XerD"/>
    <property type="match status" value="1"/>
</dbReference>
<feature type="domain" description="Tyr recombinase" evidence="10">
    <location>
        <begin position="106"/>
        <end position="287"/>
    </location>
</feature>
<protein>
    <recommendedName>
        <fullName evidence="9">Tyrosine recombinase XerC</fullName>
    </recommendedName>
</protein>
<dbReference type="Pfam" id="PF00589">
    <property type="entry name" value="Phage_integrase"/>
    <property type="match status" value="1"/>
</dbReference>
<evidence type="ECO:0000256" key="5">
    <source>
        <dbReference type="ARBA" id="ARBA00022908"/>
    </source>
</evidence>
<feature type="active site" evidence="9">
    <location>
        <position position="242"/>
    </location>
</feature>
<evidence type="ECO:0000256" key="9">
    <source>
        <dbReference type="HAMAP-Rule" id="MF_01808"/>
    </source>
</evidence>
<feature type="active site" evidence="9">
    <location>
        <position position="147"/>
    </location>
</feature>
<dbReference type="SUPFAM" id="SSF56349">
    <property type="entry name" value="DNA breaking-rejoining enzymes"/>
    <property type="match status" value="1"/>
</dbReference>
<sequence>MLNIEDFLKYLTFERNYSRRTIGEYSEDLHGFEQFYKKLDDELSWENIDTDVVRDWVEYMMDKGNTATSVNRRLSALRSFYRYALKRGLVENDPTYKLQGLKRKKPLPQFLKEAEMDTLLVSEMWGNTYKDVLARTIILTFYSTGIRVSELVGLNNKDINIVTHEIKVTGKRNKQRIIPFGKELEEQIGTYQKLRNDEIGEQEALFVTAKGERITTAQVRTMVKANLAKVSTLKKKSPHVLRHTFATAMLNNKAGLESVKKLLGHESIVTTEVYTHVTFEQLKKAYNEAHPRA</sequence>
<dbReference type="EMBL" id="UGTL01000001">
    <property type="protein sequence ID" value="SUB84808.1"/>
    <property type="molecule type" value="Genomic_DNA"/>
</dbReference>
<feature type="active site" evidence="9">
    <location>
        <position position="239"/>
    </location>
</feature>
<dbReference type="OrthoDB" id="9801717at2"/>
<dbReference type="InterPro" id="IPR004107">
    <property type="entry name" value="Integrase_SAM-like_N"/>
</dbReference>
<dbReference type="GO" id="GO:0009037">
    <property type="term" value="F:tyrosine-based site-specific recombinase activity"/>
    <property type="evidence" value="ECO:0007669"/>
    <property type="project" value="UniProtKB-UniRule"/>
</dbReference>
<evidence type="ECO:0000256" key="4">
    <source>
        <dbReference type="ARBA" id="ARBA00022829"/>
    </source>
</evidence>